<keyword evidence="5" id="KW-0418">Kinase</keyword>
<comment type="caution">
    <text evidence="9">The sequence shown here is derived from an EMBL/GenBank/DDBJ whole genome shotgun (WGS) entry which is preliminary data.</text>
</comment>
<organism evidence="9 10">
    <name type="scientific">Tilletia indica</name>
    <dbReference type="NCBI Taxonomy" id="43049"/>
    <lineage>
        <taxon>Eukaryota</taxon>
        <taxon>Fungi</taxon>
        <taxon>Dikarya</taxon>
        <taxon>Basidiomycota</taxon>
        <taxon>Ustilaginomycotina</taxon>
        <taxon>Exobasidiomycetes</taxon>
        <taxon>Tilletiales</taxon>
        <taxon>Tilletiaceae</taxon>
        <taxon>Tilletia</taxon>
    </lineage>
</organism>
<keyword evidence="3" id="KW-0808">Transferase</keyword>
<evidence type="ECO:0000256" key="4">
    <source>
        <dbReference type="ARBA" id="ARBA00022741"/>
    </source>
</evidence>
<keyword evidence="4 7" id="KW-0547">Nucleotide-binding</keyword>
<evidence type="ECO:0000259" key="8">
    <source>
        <dbReference type="PROSITE" id="PS50011"/>
    </source>
</evidence>
<dbReference type="SMART" id="SM00220">
    <property type="entry name" value="S_TKc"/>
    <property type="match status" value="1"/>
</dbReference>
<protein>
    <recommendedName>
        <fullName evidence="2">non-specific serine/threonine protein kinase</fullName>
        <ecNumber evidence="2">2.7.11.1</ecNumber>
    </recommendedName>
</protein>
<proteinExistence type="inferred from homology"/>
<feature type="domain" description="Protein kinase" evidence="8">
    <location>
        <begin position="13"/>
        <end position="270"/>
    </location>
</feature>
<dbReference type="InterPro" id="IPR050660">
    <property type="entry name" value="NEK_Ser/Thr_kinase"/>
</dbReference>
<sequence length="403" mass="44397">MRNFNADLLSNGYRLTRLLGNGAFGTVWAAEKTGSEFAGKILRLPQSAAQERASHEAALHLQLAHPNIVKLHEFFPTSRFMVLIMEYISGGALEDHLPRAGELIEEEHIWSVAADIGAALKYLTESPPSNQTLVHRDIKPANILIRPGGGYVLADFGLSRMINEADLAATRCGTPVYMAPEMIRAGAHTYDHKVDCWALGATLFELCTGRPPFTRADGSFDVVALTSAEAPVPNIPKEYTTELRFFVRQLLSKDPNKRLSAEDILRKPNILLGEVLRENSGTVTGLGETSRDHLPLQGGSGAVANDERLLKVAFKKHCKDGLGFTRPGLVLGRPILAGFLRCWIASTSRHGLAINASRGHQAPTICRAMRQETQEIRKEPRCAQQFEVIKYISVFNLIQNKIT</sequence>
<dbReference type="EMBL" id="LWDF02000160">
    <property type="protein sequence ID" value="KAE8255407.1"/>
    <property type="molecule type" value="Genomic_DNA"/>
</dbReference>
<evidence type="ECO:0000256" key="1">
    <source>
        <dbReference type="ARBA" id="ARBA00010886"/>
    </source>
</evidence>
<evidence type="ECO:0000256" key="5">
    <source>
        <dbReference type="ARBA" id="ARBA00022777"/>
    </source>
</evidence>
<comment type="similarity">
    <text evidence="1">Belongs to the protein kinase superfamily. NEK Ser/Thr protein kinase family. NIMA subfamily.</text>
</comment>
<dbReference type="Gene3D" id="1.10.510.10">
    <property type="entry name" value="Transferase(Phosphotransferase) domain 1"/>
    <property type="match status" value="1"/>
</dbReference>
<dbReference type="InterPro" id="IPR008271">
    <property type="entry name" value="Ser/Thr_kinase_AS"/>
</dbReference>
<evidence type="ECO:0000256" key="6">
    <source>
        <dbReference type="ARBA" id="ARBA00022840"/>
    </source>
</evidence>
<keyword evidence="7" id="KW-0723">Serine/threonine-protein kinase</keyword>
<accession>A0A177TFV1</accession>
<dbReference type="InterPro" id="IPR000719">
    <property type="entry name" value="Prot_kinase_dom"/>
</dbReference>
<evidence type="ECO:0000256" key="2">
    <source>
        <dbReference type="ARBA" id="ARBA00012513"/>
    </source>
</evidence>
<gene>
    <name evidence="9" type="ORF">A4X13_0g3056</name>
</gene>
<dbReference type="PROSITE" id="PS00107">
    <property type="entry name" value="PROTEIN_KINASE_ATP"/>
    <property type="match status" value="1"/>
</dbReference>
<dbReference type="EC" id="2.7.11.1" evidence="2"/>
<reference evidence="9" key="1">
    <citation type="submission" date="2016-04" db="EMBL/GenBank/DDBJ databases">
        <authorList>
            <person name="Nguyen H.D."/>
            <person name="Samba Siva P."/>
            <person name="Cullis J."/>
            <person name="Levesque C.A."/>
            <person name="Hambleton S."/>
        </authorList>
    </citation>
    <scope>NUCLEOTIDE SEQUENCE</scope>
    <source>
        <strain evidence="9">DAOMC 236416</strain>
    </source>
</reference>
<dbReference type="Pfam" id="PF00069">
    <property type="entry name" value="Pkinase"/>
    <property type="match status" value="1"/>
</dbReference>
<dbReference type="GO" id="GO:0004674">
    <property type="term" value="F:protein serine/threonine kinase activity"/>
    <property type="evidence" value="ECO:0007669"/>
    <property type="project" value="UniProtKB-KW"/>
</dbReference>
<reference evidence="9" key="2">
    <citation type="journal article" date="2019" name="IMA Fungus">
        <title>Genome sequencing and comparison of five Tilletia species to identify candidate genes for the detection of regulated species infecting wheat.</title>
        <authorList>
            <person name="Nguyen H.D.T."/>
            <person name="Sultana T."/>
            <person name="Kesanakurti P."/>
            <person name="Hambleton S."/>
        </authorList>
    </citation>
    <scope>NUCLEOTIDE SEQUENCE</scope>
    <source>
        <strain evidence="9">DAOMC 236416</strain>
    </source>
</reference>
<keyword evidence="6 7" id="KW-0067">ATP-binding</keyword>
<dbReference type="PANTHER" id="PTHR43671:SF13">
    <property type="entry name" value="SERINE_THREONINE-PROTEIN KINASE NEK2"/>
    <property type="match status" value="1"/>
</dbReference>
<dbReference type="PROSITE" id="PS50011">
    <property type="entry name" value="PROTEIN_KINASE_DOM"/>
    <property type="match status" value="1"/>
</dbReference>
<evidence type="ECO:0000313" key="9">
    <source>
        <dbReference type="EMBL" id="KAE8255407.1"/>
    </source>
</evidence>
<evidence type="ECO:0000256" key="3">
    <source>
        <dbReference type="ARBA" id="ARBA00022679"/>
    </source>
</evidence>
<evidence type="ECO:0000313" key="10">
    <source>
        <dbReference type="Proteomes" id="UP000077521"/>
    </source>
</evidence>
<dbReference type="InterPro" id="IPR011009">
    <property type="entry name" value="Kinase-like_dom_sf"/>
</dbReference>
<dbReference type="PROSITE" id="PS00108">
    <property type="entry name" value="PROTEIN_KINASE_ST"/>
    <property type="match status" value="1"/>
</dbReference>
<dbReference type="Proteomes" id="UP000077521">
    <property type="component" value="Unassembled WGS sequence"/>
</dbReference>
<dbReference type="AlphaFoldDB" id="A0A177TFV1"/>
<dbReference type="GO" id="GO:0005524">
    <property type="term" value="F:ATP binding"/>
    <property type="evidence" value="ECO:0007669"/>
    <property type="project" value="UniProtKB-UniRule"/>
</dbReference>
<dbReference type="SUPFAM" id="SSF56112">
    <property type="entry name" value="Protein kinase-like (PK-like)"/>
    <property type="match status" value="1"/>
</dbReference>
<evidence type="ECO:0000256" key="7">
    <source>
        <dbReference type="RuleBase" id="RU000304"/>
    </source>
</evidence>
<keyword evidence="10" id="KW-1185">Reference proteome</keyword>
<name>A0A177TFV1_9BASI</name>
<dbReference type="PANTHER" id="PTHR43671">
    <property type="entry name" value="SERINE/THREONINE-PROTEIN KINASE NEK"/>
    <property type="match status" value="1"/>
</dbReference>
<dbReference type="InterPro" id="IPR017441">
    <property type="entry name" value="Protein_kinase_ATP_BS"/>
</dbReference>